<keyword evidence="18" id="KW-0472">Membrane</keyword>
<feature type="transmembrane region" description="Helical" evidence="18">
    <location>
        <begin position="55"/>
        <end position="74"/>
    </location>
</feature>
<evidence type="ECO:0000259" key="19">
    <source>
        <dbReference type="PROSITE" id="PS50109"/>
    </source>
</evidence>
<comment type="function">
    <text evidence="14">Member of the two-component regulatory system NreB/NreC involved in the control of dissimilatory nitrate/nitrite reduction in response to oxygen. NreB functions as a direct oxygen sensor histidine kinase which is autophosphorylated, in the absence of oxygen, probably at the conserved histidine residue, and transfers its phosphate group probably to a conserved aspartate residue of NreC. NreB/NreC activates the expression of the nitrate (narGHJI) and nitrite (nir) reductase operons, as well as the putative nitrate transporter gene narT.</text>
</comment>
<proteinExistence type="predicted"/>
<dbReference type="InterPro" id="IPR003594">
    <property type="entry name" value="HATPase_dom"/>
</dbReference>
<feature type="transmembrane region" description="Helical" evidence="18">
    <location>
        <begin position="112"/>
        <end position="138"/>
    </location>
</feature>
<dbReference type="PROSITE" id="PS50109">
    <property type="entry name" value="HIS_KIN"/>
    <property type="match status" value="1"/>
</dbReference>
<organism evidence="20 21">
    <name type="scientific">Sphaerisporangium dianthi</name>
    <dbReference type="NCBI Taxonomy" id="1436120"/>
    <lineage>
        <taxon>Bacteria</taxon>
        <taxon>Bacillati</taxon>
        <taxon>Actinomycetota</taxon>
        <taxon>Actinomycetes</taxon>
        <taxon>Streptosporangiales</taxon>
        <taxon>Streptosporangiaceae</taxon>
        <taxon>Sphaerisporangium</taxon>
    </lineage>
</organism>
<accession>A0ABV9CNK3</accession>
<reference evidence="21" key="1">
    <citation type="journal article" date="2019" name="Int. J. Syst. Evol. Microbiol.">
        <title>The Global Catalogue of Microorganisms (GCM) 10K type strain sequencing project: providing services to taxonomists for standard genome sequencing and annotation.</title>
        <authorList>
            <consortium name="The Broad Institute Genomics Platform"/>
            <consortium name="The Broad Institute Genome Sequencing Center for Infectious Disease"/>
            <person name="Wu L."/>
            <person name="Ma J."/>
        </authorList>
    </citation>
    <scope>NUCLEOTIDE SEQUENCE [LARGE SCALE GENOMIC DNA]</scope>
    <source>
        <strain evidence="21">CGMCC 4.7132</strain>
    </source>
</reference>
<evidence type="ECO:0000256" key="17">
    <source>
        <dbReference type="SAM" id="MobiDB-lite"/>
    </source>
</evidence>
<feature type="transmembrane region" description="Helical" evidence="18">
    <location>
        <begin position="80"/>
        <end position="100"/>
    </location>
</feature>
<evidence type="ECO:0000313" key="21">
    <source>
        <dbReference type="Proteomes" id="UP001596004"/>
    </source>
</evidence>
<keyword evidence="11" id="KW-0408">Iron</keyword>
<dbReference type="InterPro" id="IPR004358">
    <property type="entry name" value="Sig_transdc_His_kin-like_C"/>
</dbReference>
<dbReference type="CDD" id="cd16917">
    <property type="entry name" value="HATPase_UhpB-NarQ-NarX-like"/>
    <property type="match status" value="1"/>
</dbReference>
<evidence type="ECO:0000256" key="7">
    <source>
        <dbReference type="ARBA" id="ARBA00022490"/>
    </source>
</evidence>
<evidence type="ECO:0000256" key="11">
    <source>
        <dbReference type="ARBA" id="ARBA00023004"/>
    </source>
</evidence>
<dbReference type="Gene3D" id="3.30.565.10">
    <property type="entry name" value="Histidine kinase-like ATPase, C-terminal domain"/>
    <property type="match status" value="1"/>
</dbReference>
<keyword evidence="18" id="KW-1133">Transmembrane helix</keyword>
<comment type="caution">
    <text evidence="20">The sequence shown here is derived from an EMBL/GenBank/DDBJ whole genome shotgun (WGS) entry which is preliminary data.</text>
</comment>
<dbReference type="InterPro" id="IPR011712">
    <property type="entry name" value="Sig_transdc_His_kin_sub3_dim/P"/>
</dbReference>
<evidence type="ECO:0000256" key="5">
    <source>
        <dbReference type="ARBA" id="ARBA00017322"/>
    </source>
</evidence>
<keyword evidence="8" id="KW-0808">Transferase</keyword>
<dbReference type="PIRSF" id="PIRSF037434">
    <property type="entry name" value="STHK_ChrS"/>
    <property type="match status" value="1"/>
</dbReference>
<evidence type="ECO:0000256" key="13">
    <source>
        <dbReference type="ARBA" id="ARBA00023014"/>
    </source>
</evidence>
<comment type="cofactor">
    <cofactor evidence="2">
        <name>[4Fe-4S] cluster</name>
        <dbReference type="ChEBI" id="CHEBI:49883"/>
    </cofactor>
</comment>
<dbReference type="Proteomes" id="UP001596004">
    <property type="component" value="Unassembled WGS sequence"/>
</dbReference>
<evidence type="ECO:0000256" key="8">
    <source>
        <dbReference type="ARBA" id="ARBA00022679"/>
    </source>
</evidence>
<dbReference type="GO" id="GO:0016301">
    <property type="term" value="F:kinase activity"/>
    <property type="evidence" value="ECO:0007669"/>
    <property type="project" value="UniProtKB-KW"/>
</dbReference>
<protein>
    <recommendedName>
        <fullName evidence="5">Oxygen sensor histidine kinase NreB</fullName>
        <ecNumber evidence="4">2.7.13.3</ecNumber>
    </recommendedName>
    <alternativeName>
        <fullName evidence="15">Nitrogen regulation protein B</fullName>
    </alternativeName>
</protein>
<comment type="subcellular location">
    <subcellularLocation>
        <location evidence="3">Cytoplasm</location>
    </subcellularLocation>
</comment>
<evidence type="ECO:0000256" key="6">
    <source>
        <dbReference type="ARBA" id="ARBA00022485"/>
    </source>
</evidence>
<feature type="coiled-coil region" evidence="16">
    <location>
        <begin position="208"/>
        <end position="235"/>
    </location>
</feature>
<evidence type="ECO:0000256" key="15">
    <source>
        <dbReference type="ARBA" id="ARBA00030800"/>
    </source>
</evidence>
<dbReference type="RefSeq" id="WP_380844989.1">
    <property type="nucleotide sequence ID" value="NZ_JBHSFP010000022.1"/>
</dbReference>
<keyword evidence="9" id="KW-0479">Metal-binding</keyword>
<dbReference type="PANTHER" id="PTHR24421">
    <property type="entry name" value="NITRATE/NITRITE SENSOR PROTEIN NARX-RELATED"/>
    <property type="match status" value="1"/>
</dbReference>
<keyword evidence="21" id="KW-1185">Reference proteome</keyword>
<evidence type="ECO:0000256" key="12">
    <source>
        <dbReference type="ARBA" id="ARBA00023012"/>
    </source>
</evidence>
<dbReference type="Pfam" id="PF07730">
    <property type="entry name" value="HisKA_3"/>
    <property type="match status" value="1"/>
</dbReference>
<evidence type="ECO:0000256" key="18">
    <source>
        <dbReference type="SAM" id="Phobius"/>
    </source>
</evidence>
<keyword evidence="12" id="KW-0902">Two-component regulatory system</keyword>
<keyword evidence="16" id="KW-0175">Coiled coil</keyword>
<dbReference type="PRINTS" id="PR00344">
    <property type="entry name" value="BCTRLSENSOR"/>
</dbReference>
<name>A0ABV9CNK3_9ACTN</name>
<dbReference type="InterPro" id="IPR005467">
    <property type="entry name" value="His_kinase_dom"/>
</dbReference>
<evidence type="ECO:0000256" key="2">
    <source>
        <dbReference type="ARBA" id="ARBA00001966"/>
    </source>
</evidence>
<evidence type="ECO:0000256" key="10">
    <source>
        <dbReference type="ARBA" id="ARBA00022777"/>
    </source>
</evidence>
<keyword evidence="13" id="KW-0411">Iron-sulfur</keyword>
<feature type="domain" description="Histidine kinase" evidence="19">
    <location>
        <begin position="241"/>
        <end position="426"/>
    </location>
</feature>
<feature type="transmembrane region" description="Helical" evidence="18">
    <location>
        <begin position="150"/>
        <end position="168"/>
    </location>
</feature>
<dbReference type="InterPro" id="IPR050482">
    <property type="entry name" value="Sensor_HK_TwoCompSys"/>
</dbReference>
<evidence type="ECO:0000256" key="4">
    <source>
        <dbReference type="ARBA" id="ARBA00012438"/>
    </source>
</evidence>
<dbReference type="SUPFAM" id="SSF55874">
    <property type="entry name" value="ATPase domain of HSP90 chaperone/DNA topoisomerase II/histidine kinase"/>
    <property type="match status" value="1"/>
</dbReference>
<feature type="compositionally biased region" description="Low complexity" evidence="17">
    <location>
        <begin position="1"/>
        <end position="14"/>
    </location>
</feature>
<dbReference type="PANTHER" id="PTHR24421:SF62">
    <property type="entry name" value="SENSORY TRANSDUCTION HISTIDINE KINASE"/>
    <property type="match status" value="1"/>
</dbReference>
<keyword evidence="10 20" id="KW-0418">Kinase</keyword>
<evidence type="ECO:0000313" key="20">
    <source>
        <dbReference type="EMBL" id="MFC4534403.1"/>
    </source>
</evidence>
<dbReference type="EC" id="2.7.13.3" evidence="4"/>
<feature type="region of interest" description="Disordered" evidence="17">
    <location>
        <begin position="1"/>
        <end position="36"/>
    </location>
</feature>
<dbReference type="SMART" id="SM00387">
    <property type="entry name" value="HATPase_c"/>
    <property type="match status" value="1"/>
</dbReference>
<gene>
    <name evidence="20" type="ORF">ACFO60_26900</name>
</gene>
<evidence type="ECO:0000256" key="14">
    <source>
        <dbReference type="ARBA" id="ARBA00024827"/>
    </source>
</evidence>
<feature type="transmembrane region" description="Helical" evidence="18">
    <location>
        <begin position="177"/>
        <end position="198"/>
    </location>
</feature>
<keyword evidence="7" id="KW-0963">Cytoplasm</keyword>
<feature type="region of interest" description="Disordered" evidence="17">
    <location>
        <begin position="406"/>
        <end position="429"/>
    </location>
</feature>
<dbReference type="InterPro" id="IPR036890">
    <property type="entry name" value="HATPase_C_sf"/>
</dbReference>
<dbReference type="InterPro" id="IPR017205">
    <property type="entry name" value="Sig_transdc_His_kinase_ChrS"/>
</dbReference>
<evidence type="ECO:0000256" key="1">
    <source>
        <dbReference type="ARBA" id="ARBA00000085"/>
    </source>
</evidence>
<dbReference type="Gene3D" id="1.20.5.1930">
    <property type="match status" value="1"/>
</dbReference>
<evidence type="ECO:0000256" key="3">
    <source>
        <dbReference type="ARBA" id="ARBA00004496"/>
    </source>
</evidence>
<keyword evidence="6" id="KW-0004">4Fe-4S</keyword>
<dbReference type="EMBL" id="JBHSFP010000022">
    <property type="protein sequence ID" value="MFC4534403.1"/>
    <property type="molecule type" value="Genomic_DNA"/>
</dbReference>
<evidence type="ECO:0000256" key="9">
    <source>
        <dbReference type="ARBA" id="ARBA00022723"/>
    </source>
</evidence>
<evidence type="ECO:0000256" key="16">
    <source>
        <dbReference type="SAM" id="Coils"/>
    </source>
</evidence>
<sequence length="429" mass="44887">MSTDGAEAASSIGGSRRRRGRGAPSSTDVPASATAHGADGPVANAWQLLRGWETLYAVTFVVSVGLVAVDGRVAGITKAVAIGSLGVCAVAYLLVGRPALEARRDDIRFGMLYAGIALATFVPAAIVAPAAAFVLFALCPQLFMVLPVRWAVTVVVLLNTVPAVRYLVTPGVQLGDVIVFTVTGVVGATFSMVSGRWITRIVNQSAERAELIEQLSASRAEVERLSRERGALAERERLAGDIHDTLAQGFTSIIMLLQAAEAQPDPSRHLALAMRTARENLDEARGLIAALRPPPLDGSTLDEALARVAARVGEELGIPVSCAVEGRSRALSAGAEVVLIRAAQEGLANVRKHARAASAAVELSYREDEVVLRVRDDGAGFDGLSPAAGFGLRAMRGRVEQAGGTVELDTAPGHGSTLTVRLPQKDDIA</sequence>
<keyword evidence="18" id="KW-0812">Transmembrane</keyword>
<dbReference type="Pfam" id="PF02518">
    <property type="entry name" value="HATPase_c"/>
    <property type="match status" value="1"/>
</dbReference>
<comment type="catalytic activity">
    <reaction evidence="1">
        <text>ATP + protein L-histidine = ADP + protein N-phospho-L-histidine.</text>
        <dbReference type="EC" id="2.7.13.3"/>
    </reaction>
</comment>